<dbReference type="PROSITE" id="PS50885">
    <property type="entry name" value="HAMP"/>
    <property type="match status" value="2"/>
</dbReference>
<reference evidence="10" key="1">
    <citation type="submission" date="2006-01" db="EMBL/GenBank/DDBJ databases">
        <title>Complete sequence of Novosphingobium aromaticivorans DSM 12444.</title>
        <authorList>
            <consortium name="US DOE Joint Genome Institute"/>
            <person name="Copeland A."/>
            <person name="Lucas S."/>
            <person name="Lapidus A."/>
            <person name="Barry K."/>
            <person name="Detter J.C."/>
            <person name="Glavina T."/>
            <person name="Hammon N."/>
            <person name="Israni S."/>
            <person name="Pitluck S."/>
            <person name="Chain P."/>
            <person name="Malfatti S."/>
            <person name="Shin M."/>
            <person name="Vergez L."/>
            <person name="Schmutz J."/>
            <person name="Larimer F."/>
            <person name="Land M."/>
            <person name="Kyrpides N."/>
            <person name="Ivanova N."/>
            <person name="Fredrickson J."/>
            <person name="Balkwill D."/>
            <person name="Romine M.F."/>
            <person name="Richardson P."/>
        </authorList>
    </citation>
    <scope>NUCLEOTIDE SEQUENCE [LARGE SCALE GENOMIC DNA]</scope>
    <source>
        <strain evidence="10">ATCC 700278 / DSM 12444 / CCUG 56034 / CIP 105152 / NBRC 16084 / F199</strain>
    </source>
</reference>
<keyword evidence="2" id="KW-0145">Chemotaxis</keyword>
<dbReference type="GO" id="GO:0005886">
    <property type="term" value="C:plasma membrane"/>
    <property type="evidence" value="ECO:0007669"/>
    <property type="project" value="TreeGrafter"/>
</dbReference>
<accession>Q2GA26</accession>
<dbReference type="SMART" id="SM00304">
    <property type="entry name" value="HAMP"/>
    <property type="match status" value="2"/>
</dbReference>
<dbReference type="Pfam" id="PF12729">
    <property type="entry name" value="4HB_MCP_1"/>
    <property type="match status" value="1"/>
</dbReference>
<keyword evidence="6" id="KW-0812">Transmembrane</keyword>
<evidence type="ECO:0000256" key="2">
    <source>
        <dbReference type="ARBA" id="ARBA00022500"/>
    </source>
</evidence>
<dbReference type="SUPFAM" id="SSF158472">
    <property type="entry name" value="HAMP domain-like"/>
    <property type="match status" value="1"/>
</dbReference>
<dbReference type="Pfam" id="PF00672">
    <property type="entry name" value="HAMP"/>
    <property type="match status" value="1"/>
</dbReference>
<dbReference type="eggNOG" id="COG0840">
    <property type="taxonomic scope" value="Bacteria"/>
</dbReference>
<dbReference type="GO" id="GO:0004888">
    <property type="term" value="F:transmembrane signaling receptor activity"/>
    <property type="evidence" value="ECO:0007669"/>
    <property type="project" value="InterPro"/>
</dbReference>
<dbReference type="SUPFAM" id="SSF58104">
    <property type="entry name" value="Methyl-accepting chemotaxis protein (MCP) signaling domain"/>
    <property type="match status" value="1"/>
</dbReference>
<dbReference type="Gene3D" id="6.10.340.10">
    <property type="match status" value="1"/>
</dbReference>
<organism evidence="9 10">
    <name type="scientific">Novosphingobium aromaticivorans (strain ATCC 700278 / DSM 12444 / CCUG 56034 / CIP 105152 / NBRC 16084 / F199)</name>
    <dbReference type="NCBI Taxonomy" id="279238"/>
    <lineage>
        <taxon>Bacteria</taxon>
        <taxon>Pseudomonadati</taxon>
        <taxon>Pseudomonadota</taxon>
        <taxon>Alphaproteobacteria</taxon>
        <taxon>Sphingomonadales</taxon>
        <taxon>Sphingomonadaceae</taxon>
        <taxon>Novosphingobium</taxon>
    </lineage>
</organism>
<dbReference type="PANTHER" id="PTHR43531:SF11">
    <property type="entry name" value="METHYL-ACCEPTING CHEMOTAXIS PROTEIN 3"/>
    <property type="match status" value="1"/>
</dbReference>
<comment type="similarity">
    <text evidence="3">Belongs to the methyl-accepting chemotaxis (MCP) protein family.</text>
</comment>
<feature type="domain" description="HAMP" evidence="8">
    <location>
        <begin position="280"/>
        <end position="326"/>
    </location>
</feature>
<feature type="region of interest" description="Disordered" evidence="5">
    <location>
        <begin position="374"/>
        <end position="399"/>
    </location>
</feature>
<evidence type="ECO:0000313" key="9">
    <source>
        <dbReference type="EMBL" id="ABD25297.1"/>
    </source>
</evidence>
<feature type="transmembrane region" description="Helical" evidence="6">
    <location>
        <begin position="12"/>
        <end position="35"/>
    </location>
</feature>
<dbReference type="InterPro" id="IPR004090">
    <property type="entry name" value="Chemotax_Me-accpt_rcpt"/>
</dbReference>
<evidence type="ECO:0000259" key="8">
    <source>
        <dbReference type="PROSITE" id="PS50885"/>
    </source>
</evidence>
<evidence type="ECO:0000313" key="10">
    <source>
        <dbReference type="Proteomes" id="UP000009134"/>
    </source>
</evidence>
<dbReference type="PANTHER" id="PTHR43531">
    <property type="entry name" value="PROTEIN ICFG"/>
    <property type="match status" value="1"/>
</dbReference>
<dbReference type="HOGENOM" id="CLU_000445_107_20_5"/>
<keyword evidence="6" id="KW-1133">Transmembrane helix</keyword>
<dbReference type="RefSeq" id="WP_011444511.1">
    <property type="nucleotide sequence ID" value="NC_007794.1"/>
</dbReference>
<dbReference type="CDD" id="cd11386">
    <property type="entry name" value="MCP_signal"/>
    <property type="match status" value="1"/>
</dbReference>
<evidence type="ECO:0000256" key="1">
    <source>
        <dbReference type="ARBA" id="ARBA00004370"/>
    </source>
</evidence>
<feature type="transmembrane region" description="Helical" evidence="6">
    <location>
        <begin position="192"/>
        <end position="213"/>
    </location>
</feature>
<dbReference type="STRING" id="279238.Saro_0852"/>
<dbReference type="Proteomes" id="UP000009134">
    <property type="component" value="Chromosome"/>
</dbReference>
<gene>
    <name evidence="9" type="ordered locus">Saro_0852</name>
</gene>
<dbReference type="InterPro" id="IPR004089">
    <property type="entry name" value="MCPsignal_dom"/>
</dbReference>
<evidence type="ECO:0000256" key="4">
    <source>
        <dbReference type="PROSITE-ProRule" id="PRU00284"/>
    </source>
</evidence>
<feature type="domain" description="HAMP" evidence="8">
    <location>
        <begin position="213"/>
        <end position="266"/>
    </location>
</feature>
<feature type="domain" description="Methyl-accepting transducer" evidence="7">
    <location>
        <begin position="331"/>
        <end position="560"/>
    </location>
</feature>
<dbReference type="PRINTS" id="PR00260">
    <property type="entry name" value="CHEMTRNSDUCR"/>
</dbReference>
<dbReference type="InterPro" id="IPR051310">
    <property type="entry name" value="MCP_chemotaxis"/>
</dbReference>
<sequence>MAFLGNLKIRTISIAGNLLLGLAAVGGGIASVVGVGAMKEQVVFIDENTVPSIAQIGDVSIGVMEARFAMSKLILASTDVARQEQDGTLNEKKAAVDKMLEDYRANISGDEEQKLFDAVLASWDDWKATAGPIRQLAMQAQIDEATLKFNDELGPRGAALAKALDALRDFNVKLGGDASDAAVAGATSTRSLAMSVAAISALIASLVVFLTIVRIARPVAQLTAAMEDMAGGNLDRDVPFRDQPDEVGGIGRALESIKDSIARRTREEAEQRMEIQQRMVSGLAQGLTALRDGRLNCRIDQAFPEEYEGLRHDFNQTIESLAALIAQVVQGSGNVRTGASEIASAAADLSGRTESQAAALEESAAAVRQITDSLRESAHTASEASSVAGEARRDASASGEMMGRAVSAMEEIAKSSGRMGEIVSLIEGIAFQTNLLALNAGVEAARAGDAGKGFAVVASEVRALAQRSAEAASEITGIIKSSEREVGDGVQVIGQTQEALDQIVRHTARLSDMIGTIAEATSQQSAAISQVNTVVGDMDRITQQNAALVEESTAASQNLANAAGTLSQLVERFDLGDSRGRAPAQAAPRRLAA</sequence>
<proteinExistence type="inferred from homology"/>
<keyword evidence="4" id="KW-0807">Transducer</keyword>
<dbReference type="Gene3D" id="1.10.287.950">
    <property type="entry name" value="Methyl-accepting chemotaxis protein"/>
    <property type="match status" value="1"/>
</dbReference>
<dbReference type="EMBL" id="CP000248">
    <property type="protein sequence ID" value="ABD25297.1"/>
    <property type="molecule type" value="Genomic_DNA"/>
</dbReference>
<dbReference type="KEGG" id="nar:Saro_0852"/>
<comment type="subcellular location">
    <subcellularLocation>
        <location evidence="1">Membrane</location>
    </subcellularLocation>
</comment>
<dbReference type="PROSITE" id="PS50111">
    <property type="entry name" value="CHEMOTAXIS_TRANSDUC_2"/>
    <property type="match status" value="1"/>
</dbReference>
<keyword evidence="6" id="KW-0472">Membrane</keyword>
<name>Q2GA26_NOVAD</name>
<dbReference type="GO" id="GO:0007165">
    <property type="term" value="P:signal transduction"/>
    <property type="evidence" value="ECO:0007669"/>
    <property type="project" value="UniProtKB-KW"/>
</dbReference>
<dbReference type="InterPro" id="IPR003660">
    <property type="entry name" value="HAMP_dom"/>
</dbReference>
<dbReference type="InterPro" id="IPR024478">
    <property type="entry name" value="HlyB_4HB_MCP"/>
</dbReference>
<evidence type="ECO:0000259" key="7">
    <source>
        <dbReference type="PROSITE" id="PS50111"/>
    </source>
</evidence>
<dbReference type="AlphaFoldDB" id="Q2GA26"/>
<dbReference type="SMART" id="SM00283">
    <property type="entry name" value="MA"/>
    <property type="match status" value="1"/>
</dbReference>
<dbReference type="Pfam" id="PF00015">
    <property type="entry name" value="MCPsignal"/>
    <property type="match status" value="1"/>
</dbReference>
<evidence type="ECO:0000256" key="5">
    <source>
        <dbReference type="SAM" id="MobiDB-lite"/>
    </source>
</evidence>
<keyword evidence="10" id="KW-1185">Reference proteome</keyword>
<protein>
    <submittedName>
        <fullName evidence="9">Methyl-accepting chemotaxis sensory transducer</fullName>
    </submittedName>
</protein>
<evidence type="ECO:0000256" key="6">
    <source>
        <dbReference type="SAM" id="Phobius"/>
    </source>
</evidence>
<dbReference type="FunFam" id="1.10.287.950:FF:000001">
    <property type="entry name" value="Methyl-accepting chemotaxis sensory transducer"/>
    <property type="match status" value="1"/>
</dbReference>
<dbReference type="CDD" id="cd06225">
    <property type="entry name" value="HAMP"/>
    <property type="match status" value="1"/>
</dbReference>
<evidence type="ECO:0000256" key="3">
    <source>
        <dbReference type="ARBA" id="ARBA00029447"/>
    </source>
</evidence>
<dbReference type="GO" id="GO:0006935">
    <property type="term" value="P:chemotaxis"/>
    <property type="evidence" value="ECO:0007669"/>
    <property type="project" value="UniProtKB-KW"/>
</dbReference>